<evidence type="ECO:0000256" key="7">
    <source>
        <dbReference type="PROSITE-ProRule" id="PRU01091"/>
    </source>
</evidence>
<comment type="caution">
    <text evidence="10">The sequence shown here is derived from an EMBL/GenBank/DDBJ whole genome shotgun (WGS) entry which is preliminary data.</text>
</comment>
<dbReference type="InterPro" id="IPR011006">
    <property type="entry name" value="CheY-like_superfamily"/>
</dbReference>
<dbReference type="InterPro" id="IPR036388">
    <property type="entry name" value="WH-like_DNA-bd_sf"/>
</dbReference>
<dbReference type="Proteomes" id="UP000003639">
    <property type="component" value="Unassembled WGS sequence"/>
</dbReference>
<evidence type="ECO:0000256" key="5">
    <source>
        <dbReference type="ARBA" id="ARBA00024867"/>
    </source>
</evidence>
<feature type="DNA-binding region" description="OmpR/PhoB-type" evidence="7">
    <location>
        <begin position="124"/>
        <end position="222"/>
    </location>
</feature>
<dbReference type="PANTHER" id="PTHR48111">
    <property type="entry name" value="REGULATOR OF RPOS"/>
    <property type="match status" value="1"/>
</dbReference>
<dbReference type="GO" id="GO:0032993">
    <property type="term" value="C:protein-DNA complex"/>
    <property type="evidence" value="ECO:0007669"/>
    <property type="project" value="TreeGrafter"/>
</dbReference>
<evidence type="ECO:0000256" key="4">
    <source>
        <dbReference type="ARBA" id="ARBA00023163"/>
    </source>
</evidence>
<evidence type="ECO:0000313" key="10">
    <source>
        <dbReference type="EMBL" id="EDM98081.1"/>
    </source>
</evidence>
<evidence type="ECO:0000259" key="8">
    <source>
        <dbReference type="PROSITE" id="PS50110"/>
    </source>
</evidence>
<evidence type="ECO:0000256" key="6">
    <source>
        <dbReference type="PROSITE-ProRule" id="PRU00169"/>
    </source>
</evidence>
<dbReference type="GO" id="GO:0005829">
    <property type="term" value="C:cytosol"/>
    <property type="evidence" value="ECO:0007669"/>
    <property type="project" value="TreeGrafter"/>
</dbReference>
<dbReference type="Gene3D" id="6.10.250.690">
    <property type="match status" value="1"/>
</dbReference>
<dbReference type="CDD" id="cd00383">
    <property type="entry name" value="trans_reg_C"/>
    <property type="match status" value="1"/>
</dbReference>
<evidence type="ECO:0000256" key="1">
    <source>
        <dbReference type="ARBA" id="ARBA00018672"/>
    </source>
</evidence>
<keyword evidence="4" id="KW-0804">Transcription</keyword>
<proteinExistence type="predicted"/>
<accession>A6P0U3</accession>
<gene>
    <name evidence="10" type="ORF">BACCAP_04109</name>
</gene>
<name>A6P0U3_9FIRM</name>
<dbReference type="Pfam" id="PF00072">
    <property type="entry name" value="Response_reg"/>
    <property type="match status" value="1"/>
</dbReference>
<dbReference type="InterPro" id="IPR039420">
    <property type="entry name" value="WalR-like"/>
</dbReference>
<organism evidence="10 11">
    <name type="scientific">Pseudoflavonifractor capillosus ATCC 29799</name>
    <dbReference type="NCBI Taxonomy" id="411467"/>
    <lineage>
        <taxon>Bacteria</taxon>
        <taxon>Bacillati</taxon>
        <taxon>Bacillota</taxon>
        <taxon>Clostridia</taxon>
        <taxon>Eubacteriales</taxon>
        <taxon>Oscillospiraceae</taxon>
        <taxon>Pseudoflavonifractor</taxon>
    </lineage>
</organism>
<dbReference type="PROSITE" id="PS50110">
    <property type="entry name" value="RESPONSE_REGULATORY"/>
    <property type="match status" value="1"/>
</dbReference>
<dbReference type="RefSeq" id="WP_006574586.1">
    <property type="nucleotide sequence ID" value="NZ_AAXG02000044.1"/>
</dbReference>
<keyword evidence="6" id="KW-0597">Phosphoprotein</keyword>
<evidence type="ECO:0000256" key="2">
    <source>
        <dbReference type="ARBA" id="ARBA00023015"/>
    </source>
</evidence>
<feature type="domain" description="Response regulatory" evidence="8">
    <location>
        <begin position="2"/>
        <end position="116"/>
    </location>
</feature>
<dbReference type="InterPro" id="IPR001867">
    <property type="entry name" value="OmpR/PhoB-type_DNA-bd"/>
</dbReference>
<comment type="function">
    <text evidence="5">May play the central regulatory role in sporulation. It may be an element of the effector pathway responsible for the activation of sporulation genes in response to nutritional stress. Spo0A may act in concert with spo0H (a sigma factor) to control the expression of some genes that are critical to the sporulation process.</text>
</comment>
<sequence>MKILVVEDERQLCDDIAEDLELERYTVERCYDGLEAWERILVESYDLVILDLNLPGMDGLDILRSVRREKPELRVLILSARSSLANRVEGLDLGADDYLTKPFELEELEARVRSLLRRNFVPQSTAVTAGPLVLDTRKREISADSTPLPLTRKEFEILEYLMLHPGKTVSQEELLEHIWDTESNPFSHSVRMHISSLRKKLKEALGHDPIATKIGQGYYLEVEP</sequence>
<dbReference type="Pfam" id="PF00486">
    <property type="entry name" value="Trans_reg_C"/>
    <property type="match status" value="1"/>
</dbReference>
<dbReference type="EMBL" id="AAXG02000044">
    <property type="protein sequence ID" value="EDM98081.1"/>
    <property type="molecule type" value="Genomic_DNA"/>
</dbReference>
<dbReference type="SMART" id="SM00448">
    <property type="entry name" value="REC"/>
    <property type="match status" value="1"/>
</dbReference>
<dbReference type="Gene3D" id="3.40.50.2300">
    <property type="match status" value="1"/>
</dbReference>
<dbReference type="SUPFAM" id="SSF52172">
    <property type="entry name" value="CheY-like"/>
    <property type="match status" value="1"/>
</dbReference>
<dbReference type="STRING" id="411467.BACCAP_04109"/>
<dbReference type="GO" id="GO:0000156">
    <property type="term" value="F:phosphorelay response regulator activity"/>
    <property type="evidence" value="ECO:0007669"/>
    <property type="project" value="TreeGrafter"/>
</dbReference>
<reference evidence="10 11" key="2">
    <citation type="submission" date="2007-06" db="EMBL/GenBank/DDBJ databases">
        <title>Draft genome sequence of Pseudoflavonifractor capillosus ATCC 29799.</title>
        <authorList>
            <person name="Sudarsanam P."/>
            <person name="Ley R."/>
            <person name="Guruge J."/>
            <person name="Turnbaugh P.J."/>
            <person name="Mahowald M."/>
            <person name="Liep D."/>
            <person name="Gordon J."/>
        </authorList>
    </citation>
    <scope>NUCLEOTIDE SEQUENCE [LARGE SCALE GENOMIC DNA]</scope>
    <source>
        <strain evidence="10 11">ATCC 29799</strain>
    </source>
</reference>
<keyword evidence="2" id="KW-0805">Transcription regulation</keyword>
<keyword evidence="3 7" id="KW-0238">DNA-binding</keyword>
<dbReference type="GO" id="GO:0006355">
    <property type="term" value="P:regulation of DNA-templated transcription"/>
    <property type="evidence" value="ECO:0007669"/>
    <property type="project" value="InterPro"/>
</dbReference>
<protein>
    <recommendedName>
        <fullName evidence="1">Stage 0 sporulation protein A homolog</fullName>
    </recommendedName>
</protein>
<dbReference type="PANTHER" id="PTHR48111:SF36">
    <property type="entry name" value="TRANSCRIPTIONAL REGULATORY PROTEIN CUTR"/>
    <property type="match status" value="1"/>
</dbReference>
<feature type="domain" description="OmpR/PhoB-type" evidence="9">
    <location>
        <begin position="124"/>
        <end position="222"/>
    </location>
</feature>
<reference evidence="10 11" key="1">
    <citation type="submission" date="2007-04" db="EMBL/GenBank/DDBJ databases">
        <authorList>
            <person name="Fulton L."/>
            <person name="Clifton S."/>
            <person name="Fulton B."/>
            <person name="Xu J."/>
            <person name="Minx P."/>
            <person name="Pepin K.H."/>
            <person name="Johnson M."/>
            <person name="Thiruvilangam P."/>
            <person name="Bhonagiri V."/>
            <person name="Nash W.E."/>
            <person name="Mardis E.R."/>
            <person name="Wilson R.K."/>
        </authorList>
    </citation>
    <scope>NUCLEOTIDE SEQUENCE [LARGE SCALE GENOMIC DNA]</scope>
    <source>
        <strain evidence="10 11">ATCC 29799</strain>
    </source>
</reference>
<keyword evidence="11" id="KW-1185">Reference proteome</keyword>
<evidence type="ECO:0000259" key="9">
    <source>
        <dbReference type="PROSITE" id="PS51755"/>
    </source>
</evidence>
<feature type="modified residue" description="4-aspartylphosphate" evidence="6">
    <location>
        <position position="51"/>
    </location>
</feature>
<dbReference type="SMART" id="SM00862">
    <property type="entry name" value="Trans_reg_C"/>
    <property type="match status" value="1"/>
</dbReference>
<dbReference type="InterPro" id="IPR001789">
    <property type="entry name" value="Sig_transdc_resp-reg_receiver"/>
</dbReference>
<dbReference type="OrthoDB" id="9790442at2"/>
<dbReference type="PROSITE" id="PS51755">
    <property type="entry name" value="OMPR_PHOB"/>
    <property type="match status" value="1"/>
</dbReference>
<dbReference type="GO" id="GO:0000976">
    <property type="term" value="F:transcription cis-regulatory region binding"/>
    <property type="evidence" value="ECO:0007669"/>
    <property type="project" value="TreeGrafter"/>
</dbReference>
<dbReference type="Gene3D" id="1.10.10.10">
    <property type="entry name" value="Winged helix-like DNA-binding domain superfamily/Winged helix DNA-binding domain"/>
    <property type="match status" value="1"/>
</dbReference>
<evidence type="ECO:0000313" key="11">
    <source>
        <dbReference type="Proteomes" id="UP000003639"/>
    </source>
</evidence>
<dbReference type="eggNOG" id="COG0745">
    <property type="taxonomic scope" value="Bacteria"/>
</dbReference>
<evidence type="ECO:0000256" key="3">
    <source>
        <dbReference type="ARBA" id="ARBA00023125"/>
    </source>
</evidence>
<dbReference type="AlphaFoldDB" id="A6P0U3"/>